<dbReference type="CDD" id="cd00851">
    <property type="entry name" value="MTH1175"/>
    <property type="match status" value="1"/>
</dbReference>
<dbReference type="PANTHER" id="PTHR42983:SF1">
    <property type="entry name" value="IRON-MOLYBDENUM PROTEIN"/>
    <property type="match status" value="1"/>
</dbReference>
<dbReference type="Pfam" id="PF02579">
    <property type="entry name" value="Nitro_FeMo-Co"/>
    <property type="match status" value="1"/>
</dbReference>
<evidence type="ECO:0000313" key="2">
    <source>
        <dbReference type="EMBL" id="CAJ35464.1"/>
    </source>
</evidence>
<organism evidence="2 3">
    <name type="scientific">Methanocella arvoryzae (strain DSM 22066 / NBRC 105507 / MRE50)</name>
    <dbReference type="NCBI Taxonomy" id="351160"/>
    <lineage>
        <taxon>Archaea</taxon>
        <taxon>Methanobacteriati</taxon>
        <taxon>Methanobacteriota</taxon>
        <taxon>Stenosarchaea group</taxon>
        <taxon>Methanomicrobia</taxon>
        <taxon>Methanocellales</taxon>
        <taxon>Methanocellaceae</taxon>
        <taxon>Methanocella</taxon>
    </lineage>
</organism>
<dbReference type="InterPro" id="IPR033913">
    <property type="entry name" value="MTH1175_dom"/>
</dbReference>
<dbReference type="InterPro" id="IPR003731">
    <property type="entry name" value="Di-Nase_FeMo-co_biosynth"/>
</dbReference>
<dbReference type="Gene3D" id="3.30.420.130">
    <property type="entry name" value="Dinitrogenase iron-molybdenum cofactor biosynthesis domain"/>
    <property type="match status" value="1"/>
</dbReference>
<dbReference type="STRING" id="351160.LRC525"/>
<evidence type="ECO:0000259" key="1">
    <source>
        <dbReference type="Pfam" id="PF02579"/>
    </source>
</evidence>
<dbReference type="KEGG" id="rci:LRC525"/>
<keyword evidence="3" id="KW-1185">Reference proteome</keyword>
<sequence length="124" mass="12929">MTKIAIPSMSNEGLDSEVSAHFGSCQYFTIINLNGKNVAEVEAIGNGSEDGQHNCAAPAFLLKAHDVQAVLVSGIGGRPLMSLTGQGIKVYAGAVGKVSDAVQDFNDGLLQELSTMGTCNCHHH</sequence>
<dbReference type="InterPro" id="IPR036105">
    <property type="entry name" value="DiNase_FeMo-co_biosyn_sf"/>
</dbReference>
<accession>Q0W829</accession>
<dbReference type="PANTHER" id="PTHR42983">
    <property type="entry name" value="DINITROGENASE IRON-MOLYBDENUM COFACTOR PROTEIN-RELATED"/>
    <property type="match status" value="1"/>
</dbReference>
<proteinExistence type="predicted"/>
<feature type="domain" description="Dinitrogenase iron-molybdenum cofactor biosynthesis" evidence="1">
    <location>
        <begin position="15"/>
        <end position="106"/>
    </location>
</feature>
<dbReference type="OrthoDB" id="85838at2157"/>
<gene>
    <name evidence="2" type="ORF">LRC525</name>
</gene>
<dbReference type="Proteomes" id="UP000000663">
    <property type="component" value="Chromosome"/>
</dbReference>
<name>Q0W829_METAR</name>
<protein>
    <recommendedName>
        <fullName evidence="1">Dinitrogenase iron-molybdenum cofactor biosynthesis domain-containing protein</fullName>
    </recommendedName>
</protein>
<dbReference type="eggNOG" id="arCOG02734">
    <property type="taxonomic scope" value="Archaea"/>
</dbReference>
<evidence type="ECO:0000313" key="3">
    <source>
        <dbReference type="Proteomes" id="UP000000663"/>
    </source>
</evidence>
<dbReference type="EMBL" id="AM114193">
    <property type="protein sequence ID" value="CAJ35464.1"/>
    <property type="molecule type" value="Genomic_DNA"/>
</dbReference>
<reference evidence="2 3" key="1">
    <citation type="journal article" date="2006" name="Science">
        <title>Genome of rice cluster I archaea -- the key methane producers in the rice rhizosphere.</title>
        <authorList>
            <person name="Erkel C."/>
            <person name="Kube M."/>
            <person name="Reinhardt R."/>
            <person name="Liesack W."/>
        </authorList>
    </citation>
    <scope>NUCLEOTIDE SEQUENCE [LARGE SCALE GENOMIC DNA]</scope>
    <source>
        <strain evidence="3">DSM 22066 / NBRC 105507 / MRE50</strain>
    </source>
</reference>
<dbReference type="SUPFAM" id="SSF53146">
    <property type="entry name" value="Nitrogenase accessory factor-like"/>
    <property type="match status" value="1"/>
</dbReference>
<dbReference type="AlphaFoldDB" id="Q0W829"/>